<evidence type="ECO:0000256" key="12">
    <source>
        <dbReference type="SAM" id="MobiDB-lite"/>
    </source>
</evidence>
<feature type="site" description="Interaction with DNA" evidence="11">
    <location>
        <position position="473"/>
    </location>
</feature>
<feature type="region of interest" description="Disordered" evidence="12">
    <location>
        <begin position="729"/>
        <end position="752"/>
    </location>
</feature>
<comment type="similarity">
    <text evidence="2 11">Belongs to the type II topoisomerase GyrB family.</text>
</comment>
<keyword evidence="3 11" id="KW-0963">Cytoplasm</keyword>
<dbReference type="GO" id="GO:0005694">
    <property type="term" value="C:chromosome"/>
    <property type="evidence" value="ECO:0007669"/>
    <property type="project" value="InterPro"/>
</dbReference>
<feature type="binding site" evidence="11">
    <location>
        <position position="519"/>
    </location>
    <ligand>
        <name>Mg(2+)</name>
        <dbReference type="ChEBI" id="CHEBI:18420"/>
        <label>1</label>
        <note>catalytic</note>
    </ligand>
</feature>
<dbReference type="CDD" id="cd00822">
    <property type="entry name" value="TopoII_Trans_DNA_gyrase"/>
    <property type="match status" value="1"/>
</dbReference>
<dbReference type="NCBIfam" id="TIGR01059">
    <property type="entry name" value="gyrB"/>
    <property type="match status" value="1"/>
</dbReference>
<evidence type="ECO:0000256" key="3">
    <source>
        <dbReference type="ARBA" id="ARBA00022490"/>
    </source>
</evidence>
<evidence type="ECO:0000313" key="14">
    <source>
        <dbReference type="EMBL" id="APR99234.1"/>
    </source>
</evidence>
<dbReference type="InterPro" id="IPR002288">
    <property type="entry name" value="DNA_gyrase_B_C"/>
</dbReference>
<dbReference type="GO" id="GO:0006261">
    <property type="term" value="P:DNA-templated DNA replication"/>
    <property type="evidence" value="ECO:0007669"/>
    <property type="project" value="UniProtKB-UniRule"/>
</dbReference>
<dbReference type="InterPro" id="IPR001241">
    <property type="entry name" value="Topo_IIA"/>
</dbReference>
<dbReference type="InterPro" id="IPR034160">
    <property type="entry name" value="TOPRIM_GyrB"/>
</dbReference>
<comment type="catalytic activity">
    <reaction evidence="1 11">
        <text>ATP-dependent breakage, passage and rejoining of double-stranded DNA.</text>
        <dbReference type="EC" id="5.6.2.2"/>
    </reaction>
</comment>
<dbReference type="GO" id="GO:0006265">
    <property type="term" value="P:DNA topological change"/>
    <property type="evidence" value="ECO:0007669"/>
    <property type="project" value="UniProtKB-UniRule"/>
</dbReference>
<evidence type="ECO:0000256" key="1">
    <source>
        <dbReference type="ARBA" id="ARBA00000185"/>
    </source>
</evidence>
<dbReference type="Gene3D" id="3.30.565.10">
    <property type="entry name" value="Histidine kinase-like ATPase, C-terminal domain"/>
    <property type="match status" value="1"/>
</dbReference>
<comment type="function">
    <text evidence="11">A type II topoisomerase that negatively supercoils closed circular double-stranded (ds) DNA in an ATP-dependent manner to modulate DNA topology and maintain chromosomes in an underwound state. Negative supercoiling favors strand separation, and DNA replication, transcription, recombination and repair, all of which involve strand separation. Also able to catalyze the interconversion of other topological isomers of dsDNA rings, including catenanes and knotted rings. Type II topoisomerases break and join 2 DNA strands simultaneously in an ATP-dependent manner.</text>
</comment>
<dbReference type="InterPro" id="IPR000565">
    <property type="entry name" value="Topo_IIA_B"/>
</dbReference>
<dbReference type="OrthoDB" id="9802808at2"/>
<dbReference type="GO" id="GO:0003918">
    <property type="term" value="F:DNA topoisomerase type II (double strand cut, ATP-hydrolyzing) activity"/>
    <property type="evidence" value="ECO:0007669"/>
    <property type="project" value="UniProtKB-UniRule"/>
</dbReference>
<evidence type="ECO:0000313" key="15">
    <source>
        <dbReference type="Proteomes" id="UP000185544"/>
    </source>
</evidence>
<evidence type="ECO:0000256" key="2">
    <source>
        <dbReference type="ARBA" id="ARBA00010708"/>
    </source>
</evidence>
<dbReference type="SMART" id="SM00387">
    <property type="entry name" value="HATPase_c"/>
    <property type="match status" value="1"/>
</dbReference>
<dbReference type="InterPro" id="IPR006171">
    <property type="entry name" value="TOPRIM_dom"/>
</dbReference>
<dbReference type="FunFam" id="3.40.50.670:FF:000001">
    <property type="entry name" value="DNA topoisomerase 2"/>
    <property type="match status" value="1"/>
</dbReference>
<dbReference type="InterPro" id="IPR011557">
    <property type="entry name" value="GyrB"/>
</dbReference>
<dbReference type="PANTHER" id="PTHR45866:SF1">
    <property type="entry name" value="DNA GYRASE SUBUNIT B, MITOCHONDRIAL"/>
    <property type="match status" value="1"/>
</dbReference>
<dbReference type="PANTHER" id="PTHR45866">
    <property type="entry name" value="DNA GYRASE/TOPOISOMERASE SUBUNIT B"/>
    <property type="match status" value="1"/>
</dbReference>
<dbReference type="AlphaFoldDB" id="A0A1L6MUM7"/>
<dbReference type="Pfam" id="PF00986">
    <property type="entry name" value="DNA_gyraseB_C"/>
    <property type="match status" value="1"/>
</dbReference>
<reference evidence="14 15" key="1">
    <citation type="submission" date="2016-08" db="EMBL/GenBank/DDBJ databases">
        <title>Identification and validation of antigenic proteins from Pajaroellobacter abortibovis using de-novo genome sequence assembly and reverse vaccinology.</title>
        <authorList>
            <person name="Welly B.T."/>
            <person name="Miller M.R."/>
            <person name="Stott J.L."/>
            <person name="Blanchard M.T."/>
            <person name="Islas-Trejo A.D."/>
            <person name="O'Rourke S.M."/>
            <person name="Young A.E."/>
            <person name="Medrano J.F."/>
            <person name="Van Eenennaam A.L."/>
        </authorList>
    </citation>
    <scope>NUCLEOTIDE SEQUENCE [LARGE SCALE GENOMIC DNA]</scope>
    <source>
        <strain evidence="14 15">BTF92-0548A/99-0131</strain>
    </source>
</reference>
<proteinExistence type="inferred from homology"/>
<accession>A0A1L6MUM7</accession>
<comment type="miscellaneous">
    <text evidence="11">Few gyrases are as efficient as E.coli at forming negative supercoils. Not all organisms have 2 type II topoisomerases; in organisms with a single type II topoisomerase this enzyme also has to decatenate newly replicated chromosomes.</text>
</comment>
<dbReference type="GO" id="GO:0003677">
    <property type="term" value="F:DNA binding"/>
    <property type="evidence" value="ECO:0007669"/>
    <property type="project" value="UniProtKB-KW"/>
</dbReference>
<dbReference type="InterPro" id="IPR014721">
    <property type="entry name" value="Ribsml_uS5_D2-typ_fold_subgr"/>
</dbReference>
<dbReference type="EMBL" id="CP016908">
    <property type="protein sequence ID" value="APR99234.1"/>
    <property type="molecule type" value="Genomic_DNA"/>
</dbReference>
<evidence type="ECO:0000256" key="4">
    <source>
        <dbReference type="ARBA" id="ARBA00022723"/>
    </source>
</evidence>
<keyword evidence="8 11" id="KW-0799">Topoisomerase</keyword>
<comment type="cofactor">
    <cofactor evidence="11">
        <name>Mg(2+)</name>
        <dbReference type="ChEBI" id="CHEBI:18420"/>
    </cofactor>
    <cofactor evidence="11">
        <name>Mn(2+)</name>
        <dbReference type="ChEBI" id="CHEBI:29035"/>
    </cofactor>
    <cofactor evidence="11">
        <name>Ca(2+)</name>
        <dbReference type="ChEBI" id="CHEBI:29108"/>
    </cofactor>
    <text evidence="11">Binds two Mg(2+) per subunit. The magnesium ions form salt bridges with both the protein and the DNA. Can also accept other divalent metal cations, such as Mn(2+) or Ca(2+).</text>
</comment>
<dbReference type="Pfam" id="PF02518">
    <property type="entry name" value="HATPase_c"/>
    <property type="match status" value="1"/>
</dbReference>
<dbReference type="InterPro" id="IPR049353">
    <property type="entry name" value="GyrB_hook"/>
</dbReference>
<feature type="binding site" evidence="11">
    <location>
        <position position="521"/>
    </location>
    <ligand>
        <name>Mg(2+)</name>
        <dbReference type="ChEBI" id="CHEBI:18420"/>
        <label>2</label>
    </ligand>
</feature>
<keyword evidence="6 11" id="KW-0067">ATP-binding</keyword>
<dbReference type="InterPro" id="IPR013506">
    <property type="entry name" value="Topo_IIA_bsu_dom2"/>
</dbReference>
<dbReference type="Pfam" id="PF00204">
    <property type="entry name" value="DNA_gyraseB"/>
    <property type="match status" value="1"/>
</dbReference>
<dbReference type="SMART" id="SM00433">
    <property type="entry name" value="TOP2c"/>
    <property type="match status" value="1"/>
</dbReference>
<keyword evidence="15" id="KW-1185">Reference proteome</keyword>
<feature type="binding site" evidence="11">
    <location>
        <position position="519"/>
    </location>
    <ligand>
        <name>Mg(2+)</name>
        <dbReference type="ChEBI" id="CHEBI:18420"/>
        <label>2</label>
    </ligand>
</feature>
<dbReference type="PRINTS" id="PR00418">
    <property type="entry name" value="TPI2FAMILY"/>
</dbReference>
<dbReference type="GO" id="GO:0005524">
    <property type="term" value="F:ATP binding"/>
    <property type="evidence" value="ECO:0007669"/>
    <property type="project" value="UniProtKB-UniRule"/>
</dbReference>
<dbReference type="CDD" id="cd03366">
    <property type="entry name" value="TOPRIM_TopoIIA_GyrB"/>
    <property type="match status" value="1"/>
</dbReference>
<evidence type="ECO:0000256" key="9">
    <source>
        <dbReference type="ARBA" id="ARBA00023125"/>
    </source>
</evidence>
<dbReference type="STRING" id="1882918.BCY86_00015"/>
<evidence type="ECO:0000256" key="8">
    <source>
        <dbReference type="ARBA" id="ARBA00023029"/>
    </source>
</evidence>
<keyword evidence="9" id="KW-0238">DNA-binding</keyword>
<name>A0A1L6MUM7_9BACT</name>
<dbReference type="Pfam" id="PF01751">
    <property type="entry name" value="Toprim"/>
    <property type="match status" value="1"/>
</dbReference>
<protein>
    <recommendedName>
        <fullName evidence="11">DNA gyrase subunit B</fullName>
        <ecNumber evidence="11">5.6.2.2</ecNumber>
    </recommendedName>
</protein>
<feature type="site" description="Interaction with DNA" evidence="11">
    <location>
        <position position="470"/>
    </location>
</feature>
<dbReference type="NCBIfam" id="NF011501">
    <property type="entry name" value="PRK14939.1"/>
    <property type="match status" value="1"/>
</dbReference>
<keyword evidence="10 11" id="KW-0413">Isomerase</keyword>
<dbReference type="RefSeq" id="WP_075275868.1">
    <property type="nucleotide sequence ID" value="NZ_CP016908.1"/>
</dbReference>
<dbReference type="GO" id="GO:0046872">
    <property type="term" value="F:metal ion binding"/>
    <property type="evidence" value="ECO:0007669"/>
    <property type="project" value="UniProtKB-KW"/>
</dbReference>
<sequence length="844" mass="94841">MNERLLSPPSSRHSSYSSKSITVLEGLQAVRKRPGMYIGDVHDGSGLHHLIWEVVDNAVDEHLAGFCTSIEVTLHFDGSVTVKDNGRGIPTGMHAKGVSAAEVVMTVLHAGSKFDHASYDVSSGLHGIGVSAVNAVSEWLKLEVENHGLVHFQQYHRGTPLNPLSVVGETNKTGTKVSFKPDAEIFTNTHFQYDLIASRLRELSFLNAGLAIALKDEREEKPCSEIFEYRGGIYEFIELLNKNKEPIHPQVIHILAQHSPGSEKEQDGSIPVTVEIALQWNSTYTEQVFCYTNNIHNRDGGTHLTGFRSALTRVFNQYGTEKNLFKDIKSGLTGEDIREGLTCVISVKHPDPSFDSQTKSKLVSSDVKSIVEAVVMDKFRQFFEQNPAVAKKIIERSILSAKAREAARKAREGVRKGQLDTSYLLGKHADCQSKDPTESEIIIVEGVSAGGTAKQGRNRRFQAILPLRGKILNVERARIDKMLSSNEIALLISALGCGIGEGNFSIEKLRYHHIILMTDADIDGSHIRTLLLTFFYRQMPEIIERGYLYIAQPPLFRVKRGKKEEYLKDQAALDKWFLDRGVEGISVRALQGPILRGDPLFRLAEKLQTFRRTLLKMVQDTRMMMEILSLGGLTCMELREKEKVEQFVSLLQARLEEKHPSLVPLQITISWEKEHGAASLHLVPSSSSSSRPVLFNWELINSPEYEELYSLYQDIASIGSPPYFVKEYRNNFSSSSPSEEDGQEQPPTETSEGHLLRDAWALWEFIDARGRKGTQIQRYKGLGEMNPEQLWETTLNPEARMMLQVKIDDVVQTDQLFTILMGDQVEPRRQFIEGNALSARNLDV</sequence>
<dbReference type="HAMAP" id="MF_01898">
    <property type="entry name" value="GyrB"/>
    <property type="match status" value="1"/>
</dbReference>
<dbReference type="InterPro" id="IPR013760">
    <property type="entry name" value="Topo_IIA-like_dom_sf"/>
</dbReference>
<evidence type="ECO:0000256" key="6">
    <source>
        <dbReference type="ARBA" id="ARBA00022840"/>
    </source>
</evidence>
<dbReference type="InterPro" id="IPR036890">
    <property type="entry name" value="HATPase_C_sf"/>
</dbReference>
<dbReference type="CDD" id="cd16928">
    <property type="entry name" value="HATPase_GyrB-like"/>
    <property type="match status" value="1"/>
</dbReference>
<dbReference type="SUPFAM" id="SSF56719">
    <property type="entry name" value="Type II DNA topoisomerase"/>
    <property type="match status" value="1"/>
</dbReference>
<dbReference type="PRINTS" id="PR01159">
    <property type="entry name" value="DNAGYRASEB"/>
</dbReference>
<dbReference type="SUPFAM" id="SSF54211">
    <property type="entry name" value="Ribosomal protein S5 domain 2-like"/>
    <property type="match status" value="1"/>
</dbReference>
<dbReference type="EC" id="5.6.2.2" evidence="11"/>
<keyword evidence="4 11" id="KW-0479">Metal-binding</keyword>
<evidence type="ECO:0000256" key="10">
    <source>
        <dbReference type="ARBA" id="ARBA00023235"/>
    </source>
</evidence>
<feature type="binding site" evidence="11">
    <location>
        <position position="445"/>
    </location>
    <ligand>
        <name>Mg(2+)</name>
        <dbReference type="ChEBI" id="CHEBI:18420"/>
        <label>1</label>
        <note>catalytic</note>
    </ligand>
</feature>
<evidence type="ECO:0000259" key="13">
    <source>
        <dbReference type="PROSITE" id="PS50880"/>
    </source>
</evidence>
<dbReference type="Pfam" id="PF21249">
    <property type="entry name" value="GyrB_hook"/>
    <property type="match status" value="1"/>
</dbReference>
<keyword evidence="5 11" id="KW-0547">Nucleotide-binding</keyword>
<dbReference type="Proteomes" id="UP000185544">
    <property type="component" value="Chromosome"/>
</dbReference>
<dbReference type="InterPro" id="IPR020568">
    <property type="entry name" value="Ribosomal_Su5_D2-typ_SF"/>
</dbReference>
<dbReference type="InterPro" id="IPR013759">
    <property type="entry name" value="Topo_IIA_B_C"/>
</dbReference>
<dbReference type="FunFam" id="3.30.230.10:FF:000005">
    <property type="entry name" value="DNA gyrase subunit B"/>
    <property type="match status" value="1"/>
</dbReference>
<organism evidence="14 15">
    <name type="scientific">Pajaroellobacter abortibovis</name>
    <dbReference type="NCBI Taxonomy" id="1882918"/>
    <lineage>
        <taxon>Bacteria</taxon>
        <taxon>Pseudomonadati</taxon>
        <taxon>Myxococcota</taxon>
        <taxon>Polyangia</taxon>
        <taxon>Polyangiales</taxon>
        <taxon>Polyangiaceae</taxon>
    </lineage>
</organism>
<dbReference type="InterPro" id="IPR003594">
    <property type="entry name" value="HATPase_dom"/>
</dbReference>
<dbReference type="Gene3D" id="3.30.230.10">
    <property type="match status" value="1"/>
</dbReference>
<dbReference type="FunFam" id="3.30.565.10:FF:000002">
    <property type="entry name" value="DNA gyrase subunit B"/>
    <property type="match status" value="1"/>
</dbReference>
<dbReference type="Gene3D" id="3.40.50.670">
    <property type="match status" value="2"/>
</dbReference>
<dbReference type="Pfam" id="PF18053">
    <property type="entry name" value="GyrB_insert"/>
    <property type="match status" value="1"/>
</dbReference>
<dbReference type="InterPro" id="IPR041423">
    <property type="entry name" value="GyrB_insert"/>
</dbReference>
<keyword evidence="7 11" id="KW-0460">Magnesium</keyword>
<dbReference type="GO" id="GO:0005737">
    <property type="term" value="C:cytoplasm"/>
    <property type="evidence" value="ECO:0007669"/>
    <property type="project" value="UniProtKB-SubCell"/>
</dbReference>
<comment type="subcellular location">
    <subcellularLocation>
        <location evidence="11">Cytoplasm</location>
    </subcellularLocation>
</comment>
<evidence type="ECO:0000256" key="5">
    <source>
        <dbReference type="ARBA" id="ARBA00022741"/>
    </source>
</evidence>
<comment type="subunit">
    <text evidence="11">Heterotetramer, composed of two GyrA and two GyrB chains. In the heterotetramer, GyrA contains the active site tyrosine that forms a transient covalent intermediate with DNA, while GyrB binds cofactors and catalyzes ATP hydrolysis.</text>
</comment>
<dbReference type="KEGG" id="pabo:BCY86_00015"/>
<evidence type="ECO:0000256" key="7">
    <source>
        <dbReference type="ARBA" id="ARBA00022842"/>
    </source>
</evidence>
<dbReference type="SUPFAM" id="SSF55874">
    <property type="entry name" value="ATPase domain of HSP90 chaperone/DNA topoisomerase II/histidine kinase"/>
    <property type="match status" value="1"/>
</dbReference>
<gene>
    <name evidence="11" type="primary">gyrB</name>
    <name evidence="14" type="ORF">BCY86_00015</name>
</gene>
<dbReference type="NCBIfam" id="NF004189">
    <property type="entry name" value="PRK05644.1"/>
    <property type="match status" value="1"/>
</dbReference>
<evidence type="ECO:0000256" key="11">
    <source>
        <dbReference type="HAMAP-Rule" id="MF_01898"/>
    </source>
</evidence>
<dbReference type="PROSITE" id="PS50880">
    <property type="entry name" value="TOPRIM"/>
    <property type="match status" value="1"/>
</dbReference>
<feature type="domain" description="Toprim" evidence="13">
    <location>
        <begin position="439"/>
        <end position="554"/>
    </location>
</feature>